<dbReference type="VEuPathDB" id="FungiDB:RhiirA1_479947"/>
<dbReference type="VEuPathDB" id="FungiDB:RhiirFUN_011624"/>
<accession>A0A2I1FDE3</accession>
<dbReference type="VEuPathDB" id="FungiDB:FUN_001832"/>
<dbReference type="AlphaFoldDB" id="A0A2I1FDE3"/>
<reference evidence="1 2" key="1">
    <citation type="submission" date="2017-10" db="EMBL/GenBank/DDBJ databases">
        <title>Extensive intraspecific genome diversity in a model arbuscular mycorrhizal fungus.</title>
        <authorList>
            <person name="Chen E.C.H."/>
            <person name="Morin E."/>
            <person name="Baudet D."/>
            <person name="Noel J."/>
            <person name="Ndikumana S."/>
            <person name="Charron P."/>
            <person name="St-Onge C."/>
            <person name="Giorgi J."/>
            <person name="Grigoriev I.V."/>
            <person name="Roux C."/>
            <person name="Martin F.M."/>
            <person name="Corradi N."/>
        </authorList>
    </citation>
    <scope>NUCLEOTIDE SEQUENCE [LARGE SCALE GENOMIC DNA]</scope>
    <source>
        <strain evidence="1 2">A1</strain>
    </source>
</reference>
<comment type="caution">
    <text evidence="1">The sequence shown here is derived from an EMBL/GenBank/DDBJ whole genome shotgun (WGS) entry which is preliminary data.</text>
</comment>
<name>A0A2I1FDE3_9GLOM</name>
<proteinExistence type="predicted"/>
<dbReference type="Proteomes" id="UP000232688">
    <property type="component" value="Unassembled WGS sequence"/>
</dbReference>
<sequence length="156" mass="17567">MRLRDELTSTRIELINKKEELMQMRDNLFSVQKTLSEKEILFQEANDHLAEQIPKSFSESEVLGGVSGLEKDNSITSSETTSKKKVLSASNKDVNTNVKLHVTICPESTTLKQSNLPIKMIASESTLTHKETTQTIIDLSDDFTEPTKDVCIYVFV</sequence>
<evidence type="ECO:0000313" key="2">
    <source>
        <dbReference type="Proteomes" id="UP000232688"/>
    </source>
</evidence>
<dbReference type="EMBL" id="LLXH01004636">
    <property type="protein sequence ID" value="PKC53133.1"/>
    <property type="molecule type" value="Genomic_DNA"/>
</dbReference>
<dbReference type="OrthoDB" id="10571154at2759"/>
<evidence type="ECO:0000313" key="1">
    <source>
        <dbReference type="EMBL" id="PKC53133.1"/>
    </source>
</evidence>
<reference evidence="1 2" key="2">
    <citation type="submission" date="2017-10" db="EMBL/GenBank/DDBJ databases">
        <title>Genome analyses suggest a sexual origin of heterokaryosis in a supposedly ancient asexual fungus.</title>
        <authorList>
            <person name="Corradi N."/>
            <person name="Sedzielewska K."/>
            <person name="Noel J."/>
            <person name="Charron P."/>
            <person name="Farinelli L."/>
            <person name="Marton T."/>
            <person name="Kruger M."/>
            <person name="Pelin A."/>
            <person name="Brachmann A."/>
            <person name="Corradi N."/>
        </authorList>
    </citation>
    <scope>NUCLEOTIDE SEQUENCE [LARGE SCALE GENOMIC DNA]</scope>
    <source>
        <strain evidence="1 2">A1</strain>
    </source>
</reference>
<organism evidence="1 2">
    <name type="scientific">Rhizophagus irregularis</name>
    <dbReference type="NCBI Taxonomy" id="588596"/>
    <lineage>
        <taxon>Eukaryota</taxon>
        <taxon>Fungi</taxon>
        <taxon>Fungi incertae sedis</taxon>
        <taxon>Mucoromycota</taxon>
        <taxon>Glomeromycotina</taxon>
        <taxon>Glomeromycetes</taxon>
        <taxon>Glomerales</taxon>
        <taxon>Glomeraceae</taxon>
        <taxon>Rhizophagus</taxon>
    </lineage>
</organism>
<gene>
    <name evidence="1" type="ORF">RhiirA1_479947</name>
</gene>
<protein>
    <submittedName>
        <fullName evidence="1">Uncharacterized protein</fullName>
    </submittedName>
</protein>